<comment type="caution">
    <text evidence="2">The sequence shown here is derived from an EMBL/GenBank/DDBJ whole genome shotgun (WGS) entry which is preliminary data.</text>
</comment>
<dbReference type="Pfam" id="PF00884">
    <property type="entry name" value="Sulfatase"/>
    <property type="match status" value="1"/>
</dbReference>
<proteinExistence type="predicted"/>
<dbReference type="SUPFAM" id="SSF53649">
    <property type="entry name" value="Alkaline phosphatase-like"/>
    <property type="match status" value="1"/>
</dbReference>
<gene>
    <name evidence="2" type="ORF">L2764_22775</name>
</gene>
<protein>
    <submittedName>
        <fullName evidence="2">Sulfatase-like hydrolase/transferase</fullName>
    </submittedName>
</protein>
<name>A0ABT0LIM9_9GAMM</name>
<dbReference type="Gene3D" id="3.40.720.10">
    <property type="entry name" value="Alkaline Phosphatase, subunit A"/>
    <property type="match status" value="2"/>
</dbReference>
<evidence type="ECO:0000313" key="3">
    <source>
        <dbReference type="Proteomes" id="UP001203423"/>
    </source>
</evidence>
<dbReference type="RefSeq" id="WP_248942620.1">
    <property type="nucleotide sequence ID" value="NZ_JAKIKS010000137.1"/>
</dbReference>
<dbReference type="InterPro" id="IPR000917">
    <property type="entry name" value="Sulfatase_N"/>
</dbReference>
<evidence type="ECO:0000313" key="2">
    <source>
        <dbReference type="EMBL" id="MCL1127225.1"/>
    </source>
</evidence>
<feature type="domain" description="Sulfatase N-terminal" evidence="1">
    <location>
        <begin position="11"/>
        <end position="319"/>
    </location>
</feature>
<organism evidence="2 3">
    <name type="scientific">Shewanella surugensis</name>
    <dbReference type="NCBI Taxonomy" id="212020"/>
    <lineage>
        <taxon>Bacteria</taxon>
        <taxon>Pseudomonadati</taxon>
        <taxon>Pseudomonadota</taxon>
        <taxon>Gammaproteobacteria</taxon>
        <taxon>Alteromonadales</taxon>
        <taxon>Shewanellaceae</taxon>
        <taxon>Shewanella</taxon>
    </lineage>
</organism>
<evidence type="ECO:0000259" key="1">
    <source>
        <dbReference type="Pfam" id="PF00884"/>
    </source>
</evidence>
<dbReference type="PANTHER" id="PTHR43751">
    <property type="entry name" value="SULFATASE"/>
    <property type="match status" value="1"/>
</dbReference>
<keyword evidence="3" id="KW-1185">Reference proteome</keyword>
<dbReference type="InterPro" id="IPR052701">
    <property type="entry name" value="GAG_Ulvan_Degrading_Sulfatases"/>
</dbReference>
<sequence length="427" mass="49906">MQITQDDNNAPNIILITIDALRIDAFSTWSGCLSEPLFMDEFAKNAIVFENHYSVATSTLMNLYSMYTGLHPRQQPIRSLGKATIPVHNIQNLGGILHSHGYDLWTNMDEHLGSPNIYPFSELSRNYRKEPIYQHFSSPVFPHTFPGMPSYYLYAIAETAVPFALERYRENNTKSFTHLWLQDLHVLHRHPNFYKEANLTEPSAQSNIGSPIVNRYFDIVKHIDKYIEQFLTEVYEINDNVLVIINADHGEALGEYPAEKNDAEWFSTDGRQYDHGYPNQIENNLIHTPCIMKPPRWNKGVRLKQLVSVNDLYDTICSYLSDPCINYKYSWKHLVECDKPHQHRFVIADTRWWTELDRASCLITDDGFKLIQYSNKKFKLFDLNNDPKEEYNLLTGSEEKNNPMVKLYKRLEKASYKYLRNKSVWSL</sequence>
<reference evidence="2 3" key="1">
    <citation type="submission" date="2022-01" db="EMBL/GenBank/DDBJ databases">
        <title>Whole genome-based taxonomy of the Shewanellaceae.</title>
        <authorList>
            <person name="Martin-Rodriguez A.J."/>
        </authorList>
    </citation>
    <scope>NUCLEOTIDE SEQUENCE [LARGE SCALE GENOMIC DNA]</scope>
    <source>
        <strain evidence="2 3">DSM 17177</strain>
    </source>
</reference>
<dbReference type="PANTHER" id="PTHR43751:SF3">
    <property type="entry name" value="SULFATASE N-TERMINAL DOMAIN-CONTAINING PROTEIN"/>
    <property type="match status" value="1"/>
</dbReference>
<dbReference type="InterPro" id="IPR017850">
    <property type="entry name" value="Alkaline_phosphatase_core_sf"/>
</dbReference>
<accession>A0ABT0LIM9</accession>
<dbReference type="Proteomes" id="UP001203423">
    <property type="component" value="Unassembled WGS sequence"/>
</dbReference>
<dbReference type="EMBL" id="JAKIKS010000137">
    <property type="protein sequence ID" value="MCL1127225.1"/>
    <property type="molecule type" value="Genomic_DNA"/>
</dbReference>